<protein>
    <submittedName>
        <fullName evidence="4">Peptidase M13 N-terminal domain-containing protein</fullName>
    </submittedName>
</protein>
<dbReference type="GO" id="GO:0006508">
    <property type="term" value="P:proteolysis"/>
    <property type="evidence" value="ECO:0007669"/>
    <property type="project" value="InterPro"/>
</dbReference>
<keyword evidence="2" id="KW-0472">Membrane</keyword>
<accession>A0A914UZH8</accession>
<dbReference type="WBParaSite" id="PSAMB.scaffold13395size2292.g35474.t1">
    <property type="protein sequence ID" value="PSAMB.scaffold13395size2292.g35474.t1"/>
    <property type="gene ID" value="PSAMB.scaffold13395size2292.g35474"/>
</dbReference>
<dbReference type="SUPFAM" id="SSF55486">
    <property type="entry name" value="Metalloproteases ('zincins'), catalytic domain"/>
    <property type="match status" value="1"/>
</dbReference>
<sequence>MAAEEYGLDQGYSAKTKRNPIELLVVAVLAIAVIATLILAIVVLVKVNDASSPTTVVASGPSTTSPVPATTTSGQQLGMNIPTLPPIASNDPKYDGYSTAVNQLTSTINIAADPCNDFWNYVCGSYPSTLSSSFAVADNNNYAIQANQIMNQKYQQQN</sequence>
<keyword evidence="2" id="KW-1133">Transmembrane helix</keyword>
<reference evidence="4" key="1">
    <citation type="submission" date="2022-11" db="UniProtKB">
        <authorList>
            <consortium name="WormBaseParasite"/>
        </authorList>
    </citation>
    <scope>IDENTIFICATION</scope>
</reference>
<evidence type="ECO:0000313" key="3">
    <source>
        <dbReference type="Proteomes" id="UP000887566"/>
    </source>
</evidence>
<evidence type="ECO:0000256" key="1">
    <source>
        <dbReference type="SAM" id="MobiDB-lite"/>
    </source>
</evidence>
<evidence type="ECO:0000313" key="4">
    <source>
        <dbReference type="WBParaSite" id="PSAMB.scaffold13395size2292.g35474.t1"/>
    </source>
</evidence>
<keyword evidence="3" id="KW-1185">Reference proteome</keyword>
<name>A0A914UZH8_9BILA</name>
<organism evidence="3 4">
    <name type="scientific">Plectus sambesii</name>
    <dbReference type="NCBI Taxonomy" id="2011161"/>
    <lineage>
        <taxon>Eukaryota</taxon>
        <taxon>Metazoa</taxon>
        <taxon>Ecdysozoa</taxon>
        <taxon>Nematoda</taxon>
        <taxon>Chromadorea</taxon>
        <taxon>Plectida</taxon>
        <taxon>Plectina</taxon>
        <taxon>Plectoidea</taxon>
        <taxon>Plectidae</taxon>
        <taxon>Plectus</taxon>
    </lineage>
</organism>
<dbReference type="GO" id="GO:0004222">
    <property type="term" value="F:metalloendopeptidase activity"/>
    <property type="evidence" value="ECO:0007669"/>
    <property type="project" value="InterPro"/>
</dbReference>
<feature type="transmembrane region" description="Helical" evidence="2">
    <location>
        <begin position="21"/>
        <end position="45"/>
    </location>
</feature>
<dbReference type="Proteomes" id="UP000887566">
    <property type="component" value="Unplaced"/>
</dbReference>
<feature type="compositionally biased region" description="Low complexity" evidence="1">
    <location>
        <begin position="55"/>
        <end position="74"/>
    </location>
</feature>
<dbReference type="PROSITE" id="PS51885">
    <property type="entry name" value="NEPRILYSIN"/>
    <property type="match status" value="1"/>
</dbReference>
<evidence type="ECO:0000256" key="2">
    <source>
        <dbReference type="SAM" id="Phobius"/>
    </source>
</evidence>
<dbReference type="InterPro" id="IPR000718">
    <property type="entry name" value="Peptidase_M13"/>
</dbReference>
<feature type="region of interest" description="Disordered" evidence="1">
    <location>
        <begin position="55"/>
        <end position="75"/>
    </location>
</feature>
<dbReference type="AlphaFoldDB" id="A0A914UZH8"/>
<proteinExistence type="predicted"/>
<keyword evidence="2" id="KW-0812">Transmembrane</keyword>